<organism evidence="9 10">
    <name type="scientific">Pustulibacterium marinum</name>
    <dbReference type="NCBI Taxonomy" id="1224947"/>
    <lineage>
        <taxon>Bacteria</taxon>
        <taxon>Pseudomonadati</taxon>
        <taxon>Bacteroidota</taxon>
        <taxon>Flavobacteriia</taxon>
        <taxon>Flavobacteriales</taxon>
        <taxon>Flavobacteriaceae</taxon>
        <taxon>Pustulibacterium</taxon>
    </lineage>
</organism>
<dbReference type="STRING" id="1224947.SAMN05216480_11341"/>
<comment type="subcellular location">
    <subcellularLocation>
        <location evidence="7">Cell membrane</location>
        <topology evidence="7">Multi-pass membrane protein</topology>
    </subcellularLocation>
    <subcellularLocation>
        <location evidence="1">Membrane</location>
        <topology evidence="1">Multi-pass membrane protein</topology>
    </subcellularLocation>
</comment>
<dbReference type="NCBIfam" id="NF037982">
    <property type="entry name" value="Nramp_1"/>
    <property type="match status" value="1"/>
</dbReference>
<keyword evidence="3 7" id="KW-0812">Transmembrane</keyword>
<feature type="transmembrane region" description="Helical" evidence="7">
    <location>
        <begin position="397"/>
        <end position="417"/>
    </location>
</feature>
<comment type="function">
    <text evidence="7">H(+)-stimulated, divalent metal cation uptake system.</text>
</comment>
<keyword evidence="7" id="KW-1003">Cell membrane</keyword>
<evidence type="ECO:0000256" key="1">
    <source>
        <dbReference type="ARBA" id="ARBA00004141"/>
    </source>
</evidence>
<comment type="caution">
    <text evidence="7">Lacks conserved residue(s) required for the propagation of feature annotation.</text>
</comment>
<reference evidence="10" key="1">
    <citation type="submission" date="2016-10" db="EMBL/GenBank/DDBJ databases">
        <authorList>
            <person name="Varghese N."/>
            <person name="Submissions S."/>
        </authorList>
    </citation>
    <scope>NUCLEOTIDE SEQUENCE [LARGE SCALE GENOMIC DNA]</scope>
    <source>
        <strain evidence="10">CGMCC 1.12333</strain>
    </source>
</reference>
<dbReference type="Gene3D" id="3.40.50.620">
    <property type="entry name" value="HUPs"/>
    <property type="match status" value="1"/>
</dbReference>
<gene>
    <name evidence="7" type="primary">mntH</name>
    <name evidence="9" type="ORF">SAMN05216480_11341</name>
</gene>
<dbReference type="InterPro" id="IPR006016">
    <property type="entry name" value="UspA"/>
</dbReference>
<feature type="transmembrane region" description="Helical" evidence="7">
    <location>
        <begin position="437"/>
        <end position="459"/>
    </location>
</feature>
<dbReference type="NCBIfam" id="NF001923">
    <property type="entry name" value="PRK00701.1"/>
    <property type="match status" value="1"/>
</dbReference>
<dbReference type="GO" id="GO:0015086">
    <property type="term" value="F:cadmium ion transmembrane transporter activity"/>
    <property type="evidence" value="ECO:0007669"/>
    <property type="project" value="TreeGrafter"/>
</dbReference>
<dbReference type="Pfam" id="PF00582">
    <property type="entry name" value="Usp"/>
    <property type="match status" value="1"/>
</dbReference>
<feature type="transmembrane region" description="Helical" evidence="7">
    <location>
        <begin position="162"/>
        <end position="182"/>
    </location>
</feature>
<accession>A0A1I7I6K1</accession>
<dbReference type="CDD" id="cd00293">
    <property type="entry name" value="USP-like"/>
    <property type="match status" value="1"/>
</dbReference>
<name>A0A1I7I6K1_9FLAO</name>
<feature type="transmembrane region" description="Helical" evidence="7">
    <location>
        <begin position="133"/>
        <end position="153"/>
    </location>
</feature>
<feature type="transmembrane region" description="Helical" evidence="7">
    <location>
        <begin position="202"/>
        <end position="221"/>
    </location>
</feature>
<evidence type="ECO:0000256" key="4">
    <source>
        <dbReference type="ARBA" id="ARBA00022847"/>
    </source>
</evidence>
<dbReference type="GO" id="GO:0046872">
    <property type="term" value="F:metal ion binding"/>
    <property type="evidence" value="ECO:0007669"/>
    <property type="project" value="UniProtKB-UniRule"/>
</dbReference>
<dbReference type="GO" id="GO:0005384">
    <property type="term" value="F:manganese ion transmembrane transporter activity"/>
    <property type="evidence" value="ECO:0007669"/>
    <property type="project" value="TreeGrafter"/>
</dbReference>
<feature type="transmembrane region" description="Helical" evidence="7">
    <location>
        <begin position="59"/>
        <end position="82"/>
    </location>
</feature>
<dbReference type="NCBIfam" id="TIGR01197">
    <property type="entry name" value="nramp"/>
    <property type="match status" value="1"/>
</dbReference>
<evidence type="ECO:0000259" key="8">
    <source>
        <dbReference type="Pfam" id="PF00582"/>
    </source>
</evidence>
<feature type="transmembrane region" description="Helical" evidence="7">
    <location>
        <begin position="21"/>
        <end position="39"/>
    </location>
</feature>
<feature type="transmembrane region" description="Helical" evidence="7">
    <location>
        <begin position="102"/>
        <end position="127"/>
    </location>
</feature>
<protein>
    <recommendedName>
        <fullName evidence="7">Divalent metal cation transporter MntH</fullName>
    </recommendedName>
</protein>
<dbReference type="OrthoDB" id="9787548at2"/>
<feature type="transmembrane region" description="Helical" evidence="7">
    <location>
        <begin position="297"/>
        <end position="320"/>
    </location>
</feature>
<dbReference type="InterPro" id="IPR001046">
    <property type="entry name" value="NRAMP_fam"/>
</dbReference>
<dbReference type="Pfam" id="PF01566">
    <property type="entry name" value="Nramp"/>
    <property type="match status" value="1"/>
</dbReference>
<evidence type="ECO:0000256" key="5">
    <source>
        <dbReference type="ARBA" id="ARBA00022989"/>
    </source>
</evidence>
<dbReference type="Proteomes" id="UP000199138">
    <property type="component" value="Unassembled WGS sequence"/>
</dbReference>
<evidence type="ECO:0000313" key="9">
    <source>
        <dbReference type="EMBL" id="SFU68534.1"/>
    </source>
</evidence>
<dbReference type="PRINTS" id="PR00447">
    <property type="entry name" value="NATRESASSCMP"/>
</dbReference>
<feature type="domain" description="UspA" evidence="8">
    <location>
        <begin position="490"/>
        <end position="623"/>
    </location>
</feature>
<evidence type="ECO:0000256" key="2">
    <source>
        <dbReference type="ARBA" id="ARBA00022448"/>
    </source>
</evidence>
<dbReference type="EMBL" id="FPBK01000013">
    <property type="protein sequence ID" value="SFU68534.1"/>
    <property type="molecule type" value="Genomic_DNA"/>
</dbReference>
<dbReference type="PANTHER" id="PTHR11706">
    <property type="entry name" value="SOLUTE CARRIER PROTEIN FAMILY 11 MEMBER"/>
    <property type="match status" value="1"/>
</dbReference>
<proteinExistence type="inferred from homology"/>
<comment type="similarity">
    <text evidence="7">Belongs to the NRAMP family.</text>
</comment>
<dbReference type="PANTHER" id="PTHR11706:SF33">
    <property type="entry name" value="NATURAL RESISTANCE-ASSOCIATED MACROPHAGE PROTEIN 2"/>
    <property type="match status" value="1"/>
</dbReference>
<dbReference type="GO" id="GO:0005886">
    <property type="term" value="C:plasma membrane"/>
    <property type="evidence" value="ECO:0007669"/>
    <property type="project" value="UniProtKB-SubCell"/>
</dbReference>
<keyword evidence="6 7" id="KW-0472">Membrane</keyword>
<dbReference type="AlphaFoldDB" id="A0A1I7I6K1"/>
<feature type="transmembrane region" description="Helical" evidence="7">
    <location>
        <begin position="340"/>
        <end position="359"/>
    </location>
</feature>
<dbReference type="HAMAP" id="MF_00221">
    <property type="entry name" value="NRAMP"/>
    <property type="match status" value="1"/>
</dbReference>
<dbReference type="GO" id="GO:0015293">
    <property type="term" value="F:symporter activity"/>
    <property type="evidence" value="ECO:0007669"/>
    <property type="project" value="UniProtKB-UniRule"/>
</dbReference>
<keyword evidence="10" id="KW-1185">Reference proteome</keyword>
<dbReference type="SUPFAM" id="SSF52402">
    <property type="entry name" value="Adenine nucleotide alpha hydrolases-like"/>
    <property type="match status" value="1"/>
</dbReference>
<keyword evidence="4 7" id="KW-0769">Symport</keyword>
<sequence length="625" mass="69423">MKGKSLEEVHESVDIDQKKSLWKRILAFFGPAYLISVGYMDPGNWATDIAGGSQFGYALIWVLLMSNIMALLLQSLSARLGIVKGRDLAQASRETYSPFVNFILYILAEIAIAACDLAEVLGMAIGLELLFDLPLLWGVCISMLDTFLLLFLMNKGIRKMEAFIITLIGIIGGSFLLEMFFAKPDVNEMVTGFIPTIPNSTALYIAIGIIGATVMPHNLYLHSSLVQTRKFNRDKKSIKQALRFNFFDSTIALNLAFFVNAAILILAAATFHKNGMFEVAEIQDAHKLLAPLLGSDWASILFALALIAAGQSSTVTGTLAGQIVMEGYLNLRIQPWVRRIITRLIAIVPAVLTILYMGESGTGELLVLSQVVLSLQLGFAIIPLIHFVSDKHKMGEFAIKIPTQIASWIIASIIVVLNGKLVYDEIHNWLLTSEHPIYIWIFVIPIAIGALILLIYITVKPIFNSKIKVTNHVPHIEEIIFEKKIEPLFYKHIAVAIDFSKADSKSISKALQIGKKEATYTLIHVVETPGAIVHGHQTADYESSSDAAYLEHYKQQLQEQGYKVDIKLTFGRPKKQIPLVVNENNFDLLILGAHGHSWFKDMILGTTIDSVRHQINIPLMIVKSK</sequence>
<evidence type="ECO:0000256" key="3">
    <source>
        <dbReference type="ARBA" id="ARBA00022692"/>
    </source>
</evidence>
<dbReference type="InterPro" id="IPR014729">
    <property type="entry name" value="Rossmann-like_a/b/a_fold"/>
</dbReference>
<evidence type="ECO:0000256" key="7">
    <source>
        <dbReference type="HAMAP-Rule" id="MF_00221"/>
    </source>
</evidence>
<keyword evidence="2 7" id="KW-0813">Transport</keyword>
<feature type="transmembrane region" description="Helical" evidence="7">
    <location>
        <begin position="242"/>
        <end position="269"/>
    </location>
</feature>
<evidence type="ECO:0000256" key="6">
    <source>
        <dbReference type="ARBA" id="ARBA00023136"/>
    </source>
</evidence>
<dbReference type="GO" id="GO:0034755">
    <property type="term" value="P:iron ion transmembrane transport"/>
    <property type="evidence" value="ECO:0007669"/>
    <property type="project" value="TreeGrafter"/>
</dbReference>
<keyword evidence="7" id="KW-0406">Ion transport</keyword>
<dbReference type="RefSeq" id="WP_093025971.1">
    <property type="nucleotide sequence ID" value="NZ_FPBK01000013.1"/>
</dbReference>
<keyword evidence="5 7" id="KW-1133">Transmembrane helix</keyword>
<evidence type="ECO:0000313" key="10">
    <source>
        <dbReference type="Proteomes" id="UP000199138"/>
    </source>
</evidence>
<feature type="transmembrane region" description="Helical" evidence="7">
    <location>
        <begin position="365"/>
        <end position="385"/>
    </location>
</feature>